<evidence type="ECO:0000256" key="9">
    <source>
        <dbReference type="ARBA" id="ARBA00023065"/>
    </source>
</evidence>
<comment type="function">
    <text evidence="11">Part of the high-affinity ATP-driven potassium transport (or Kdp) system, which catalyzes the hydrolysis of ATP coupled with the electrogenic transport of potassium into the cytoplasm. This subunit acts as a catalytic chaperone that increases the ATP-binding affinity of the ATP-hydrolyzing subunit KdpB by the formation of a transient KdpB/KdpC/ATP ternary complex.</text>
</comment>
<dbReference type="PIRSF" id="PIRSF001296">
    <property type="entry name" value="K_ATPase_KdpC"/>
    <property type="match status" value="1"/>
</dbReference>
<keyword evidence="3 11" id="KW-0633">Potassium transport</keyword>
<comment type="subunit">
    <text evidence="11">The system is composed of three essential subunits: KdpA, KdpB and KdpC.</text>
</comment>
<dbReference type="InterPro" id="IPR003820">
    <property type="entry name" value="KdpC"/>
</dbReference>
<evidence type="ECO:0000256" key="2">
    <source>
        <dbReference type="ARBA" id="ARBA00022475"/>
    </source>
</evidence>
<organism evidence="12 13">
    <name type="scientific">Novosphingobium clariflavum</name>
    <dbReference type="NCBI Taxonomy" id="2029884"/>
    <lineage>
        <taxon>Bacteria</taxon>
        <taxon>Pseudomonadati</taxon>
        <taxon>Pseudomonadota</taxon>
        <taxon>Alphaproteobacteria</taxon>
        <taxon>Sphingomonadales</taxon>
        <taxon>Sphingomonadaceae</taxon>
        <taxon>Novosphingobium</taxon>
    </lineage>
</organism>
<comment type="similarity">
    <text evidence="11">Belongs to the KdpC family.</text>
</comment>
<keyword evidence="6 11" id="KW-0067">ATP-binding</keyword>
<evidence type="ECO:0000256" key="1">
    <source>
        <dbReference type="ARBA" id="ARBA00022448"/>
    </source>
</evidence>
<keyword evidence="4 11" id="KW-0812">Transmembrane</keyword>
<dbReference type="RefSeq" id="WP_267219369.1">
    <property type="nucleotide sequence ID" value="NZ_JAPCWC010000004.1"/>
</dbReference>
<evidence type="ECO:0000256" key="6">
    <source>
        <dbReference type="ARBA" id="ARBA00022840"/>
    </source>
</evidence>
<keyword evidence="9 11" id="KW-0406">Ion transport</keyword>
<evidence type="ECO:0000256" key="4">
    <source>
        <dbReference type="ARBA" id="ARBA00022692"/>
    </source>
</evidence>
<comment type="subcellular location">
    <subcellularLocation>
        <location evidence="11">Cell membrane</location>
        <topology evidence="11">Single-pass membrane protein</topology>
    </subcellularLocation>
</comment>
<dbReference type="HAMAP" id="MF_00276">
    <property type="entry name" value="KdpC"/>
    <property type="match status" value="1"/>
</dbReference>
<keyword evidence="13" id="KW-1185">Reference proteome</keyword>
<evidence type="ECO:0000256" key="3">
    <source>
        <dbReference type="ARBA" id="ARBA00022538"/>
    </source>
</evidence>
<dbReference type="Pfam" id="PF02669">
    <property type="entry name" value="KdpC"/>
    <property type="match status" value="1"/>
</dbReference>
<keyword evidence="7 11" id="KW-0630">Potassium</keyword>
<dbReference type="NCBIfam" id="NF001454">
    <property type="entry name" value="PRK00315.1"/>
    <property type="match status" value="1"/>
</dbReference>
<name>A0ABV6S5U3_9SPHN</name>
<accession>A0ABV6S5U3</accession>
<evidence type="ECO:0000256" key="5">
    <source>
        <dbReference type="ARBA" id="ARBA00022741"/>
    </source>
</evidence>
<keyword evidence="8 11" id="KW-1133">Transmembrane helix</keyword>
<dbReference type="PANTHER" id="PTHR30042:SF2">
    <property type="entry name" value="POTASSIUM-TRANSPORTING ATPASE KDPC SUBUNIT"/>
    <property type="match status" value="1"/>
</dbReference>
<evidence type="ECO:0000256" key="11">
    <source>
        <dbReference type="HAMAP-Rule" id="MF_00276"/>
    </source>
</evidence>
<evidence type="ECO:0000256" key="7">
    <source>
        <dbReference type="ARBA" id="ARBA00022958"/>
    </source>
</evidence>
<comment type="caution">
    <text evidence="12">The sequence shown here is derived from an EMBL/GenBank/DDBJ whole genome shotgun (WGS) entry which is preliminary data.</text>
</comment>
<keyword evidence="2 11" id="KW-1003">Cell membrane</keyword>
<reference evidence="12 13" key="1">
    <citation type="submission" date="2024-09" db="EMBL/GenBank/DDBJ databases">
        <authorList>
            <person name="Sun Q."/>
            <person name="Mori K."/>
        </authorList>
    </citation>
    <scope>NUCLEOTIDE SEQUENCE [LARGE SCALE GENOMIC DNA]</scope>
    <source>
        <strain evidence="12 13">CICC 11035S</strain>
    </source>
</reference>
<protein>
    <recommendedName>
        <fullName evidence="11">Potassium-transporting ATPase KdpC subunit</fullName>
    </recommendedName>
    <alternativeName>
        <fullName evidence="11">ATP phosphohydrolase [potassium-transporting] C chain</fullName>
    </alternativeName>
    <alternativeName>
        <fullName evidence="11">Potassium-binding and translocating subunit C</fullName>
    </alternativeName>
    <alternativeName>
        <fullName evidence="11">Potassium-translocating ATPase C chain</fullName>
    </alternativeName>
</protein>
<proteinExistence type="inferred from homology"/>
<sequence length="202" mass="20781">MFKDISTSLRPALTLTLLFAALLGLAYPLALTGLAELLFPRQAGGSLIERDGHVVGSALLGQAFTQDRYFHGRPSAAGAAAQGGYDAMASSGSNLGPTSQALADRVKADVSALPRIPGSQVPSDLVTTSASGLDPDVSPEAALFQVGRVARARGLEAARVKALVEQHVARPLLGFLGEPRVNVLELNLALDSMAAGSAQAQP</sequence>
<keyword evidence="1 11" id="KW-0813">Transport</keyword>
<evidence type="ECO:0000256" key="10">
    <source>
        <dbReference type="ARBA" id="ARBA00023136"/>
    </source>
</evidence>
<evidence type="ECO:0000256" key="8">
    <source>
        <dbReference type="ARBA" id="ARBA00022989"/>
    </source>
</evidence>
<dbReference type="PANTHER" id="PTHR30042">
    <property type="entry name" value="POTASSIUM-TRANSPORTING ATPASE C CHAIN"/>
    <property type="match status" value="1"/>
</dbReference>
<evidence type="ECO:0000313" key="12">
    <source>
        <dbReference type="EMBL" id="MFC0684591.1"/>
    </source>
</evidence>
<keyword evidence="5 11" id="KW-0547">Nucleotide-binding</keyword>
<dbReference type="Proteomes" id="UP001589858">
    <property type="component" value="Unassembled WGS sequence"/>
</dbReference>
<gene>
    <name evidence="11 12" type="primary">kdpC</name>
    <name evidence="12" type="ORF">ACFFF8_08280</name>
</gene>
<dbReference type="EMBL" id="JBHLTM010000027">
    <property type="protein sequence ID" value="MFC0684591.1"/>
    <property type="molecule type" value="Genomic_DNA"/>
</dbReference>
<evidence type="ECO:0000313" key="13">
    <source>
        <dbReference type="Proteomes" id="UP001589858"/>
    </source>
</evidence>
<keyword evidence="10 11" id="KW-0472">Membrane</keyword>
<dbReference type="NCBIfam" id="TIGR00681">
    <property type="entry name" value="kdpC"/>
    <property type="match status" value="1"/>
</dbReference>